<evidence type="ECO:0000256" key="3">
    <source>
        <dbReference type="ARBA" id="ARBA00023125"/>
    </source>
</evidence>
<dbReference type="GO" id="GO:0003677">
    <property type="term" value="F:DNA binding"/>
    <property type="evidence" value="ECO:0007669"/>
    <property type="project" value="UniProtKB-KW"/>
</dbReference>
<protein>
    <submittedName>
        <fullName evidence="10">Uncharacterized protein</fullName>
    </submittedName>
</protein>
<dbReference type="GO" id="GO:0048262">
    <property type="term" value="P:determination of dorsal/ventral asymmetry"/>
    <property type="evidence" value="ECO:0007669"/>
    <property type="project" value="UniProtKB-ARBA"/>
</dbReference>
<dbReference type="GO" id="GO:0005634">
    <property type="term" value="C:nucleus"/>
    <property type="evidence" value="ECO:0007669"/>
    <property type="project" value="UniProtKB-SubCell"/>
</dbReference>
<dbReference type="CDD" id="cd00167">
    <property type="entry name" value="SANT"/>
    <property type="match status" value="2"/>
</dbReference>
<dbReference type="PROSITE" id="PS51294">
    <property type="entry name" value="HTH_MYB"/>
    <property type="match status" value="1"/>
</dbReference>
<dbReference type="InterPro" id="IPR001005">
    <property type="entry name" value="SANT/Myb"/>
</dbReference>
<dbReference type="Gene3D" id="1.10.10.60">
    <property type="entry name" value="Homeodomain-like"/>
    <property type="match status" value="2"/>
</dbReference>
<keyword evidence="4" id="KW-0804">Transcription</keyword>
<evidence type="ECO:0000259" key="9">
    <source>
        <dbReference type="PROSITE" id="PS51294"/>
    </source>
</evidence>
<dbReference type="EMBL" id="CAUOFW020000958">
    <property type="protein sequence ID" value="CAK9139369.1"/>
    <property type="molecule type" value="Genomic_DNA"/>
</dbReference>
<feature type="domain" description="SANT" evidence="8">
    <location>
        <begin position="127"/>
        <end position="180"/>
    </location>
</feature>
<keyword evidence="2" id="KW-0805">Transcription regulation</keyword>
<dbReference type="PANTHER" id="PTHR44042:SF54">
    <property type="entry name" value="MYB-LIKE DNA-BINDING DOMAIN, SHAQKYF CLASS PROTEIN"/>
    <property type="match status" value="1"/>
</dbReference>
<keyword evidence="3" id="KW-0238">DNA-binding</keyword>
<dbReference type="SMART" id="SM00717">
    <property type="entry name" value="SANT"/>
    <property type="match status" value="2"/>
</dbReference>
<dbReference type="InterPro" id="IPR017930">
    <property type="entry name" value="Myb_dom"/>
</dbReference>
<reference evidence="10 11" key="1">
    <citation type="submission" date="2024-02" db="EMBL/GenBank/DDBJ databases">
        <authorList>
            <person name="Vignale AGUSTIN F."/>
            <person name="Sosa J E."/>
            <person name="Modenutti C."/>
        </authorList>
    </citation>
    <scope>NUCLEOTIDE SEQUENCE [LARGE SCALE GENOMIC DNA]</scope>
</reference>
<dbReference type="FunFam" id="1.10.10.60:FF:000154">
    <property type="entry name" value="Transcription factor SRM1"/>
    <property type="match status" value="1"/>
</dbReference>
<dbReference type="SUPFAM" id="SSF46689">
    <property type="entry name" value="Homeodomain-like"/>
    <property type="match status" value="2"/>
</dbReference>
<evidence type="ECO:0000256" key="4">
    <source>
        <dbReference type="ARBA" id="ARBA00023163"/>
    </source>
</evidence>
<dbReference type="GO" id="GO:0009908">
    <property type="term" value="P:flower development"/>
    <property type="evidence" value="ECO:0007669"/>
    <property type="project" value="UniProtKB-ARBA"/>
</dbReference>
<evidence type="ECO:0000313" key="10">
    <source>
        <dbReference type="EMBL" id="CAK9139369.1"/>
    </source>
</evidence>
<dbReference type="InterPro" id="IPR006447">
    <property type="entry name" value="Myb_dom_plants"/>
</dbReference>
<accession>A0ABC8R2Z6</accession>
<feature type="region of interest" description="Disordered" evidence="6">
    <location>
        <begin position="93"/>
        <end position="134"/>
    </location>
</feature>
<evidence type="ECO:0000256" key="6">
    <source>
        <dbReference type="SAM" id="MobiDB-lite"/>
    </source>
</evidence>
<keyword evidence="5" id="KW-0539">Nucleus</keyword>
<evidence type="ECO:0000256" key="2">
    <source>
        <dbReference type="ARBA" id="ARBA00023015"/>
    </source>
</evidence>
<dbReference type="InterPro" id="IPR017884">
    <property type="entry name" value="SANT_dom"/>
</dbReference>
<dbReference type="PROSITE" id="PS51293">
    <property type="entry name" value="SANT"/>
    <property type="match status" value="1"/>
</dbReference>
<feature type="compositionally biased region" description="Basic residues" evidence="6">
    <location>
        <begin position="120"/>
        <end position="129"/>
    </location>
</feature>
<evidence type="ECO:0000259" key="7">
    <source>
        <dbReference type="PROSITE" id="PS50090"/>
    </source>
</evidence>
<dbReference type="Pfam" id="PF00249">
    <property type="entry name" value="Myb_DNA-binding"/>
    <property type="match status" value="2"/>
</dbReference>
<dbReference type="Proteomes" id="UP001642360">
    <property type="component" value="Unassembled WGS sequence"/>
</dbReference>
<organism evidence="10 11">
    <name type="scientific">Ilex paraguariensis</name>
    <name type="common">yerba mate</name>
    <dbReference type="NCBI Taxonomy" id="185542"/>
    <lineage>
        <taxon>Eukaryota</taxon>
        <taxon>Viridiplantae</taxon>
        <taxon>Streptophyta</taxon>
        <taxon>Embryophyta</taxon>
        <taxon>Tracheophyta</taxon>
        <taxon>Spermatophyta</taxon>
        <taxon>Magnoliopsida</taxon>
        <taxon>eudicotyledons</taxon>
        <taxon>Gunneridae</taxon>
        <taxon>Pentapetalae</taxon>
        <taxon>asterids</taxon>
        <taxon>campanulids</taxon>
        <taxon>Aquifoliales</taxon>
        <taxon>Aquifoliaceae</taxon>
        <taxon>Ilex</taxon>
    </lineage>
</organism>
<evidence type="ECO:0000256" key="1">
    <source>
        <dbReference type="ARBA" id="ARBA00004123"/>
    </source>
</evidence>
<dbReference type="FunFam" id="1.10.10.60:FF:000009">
    <property type="entry name" value="transcription factor MYB1R1"/>
    <property type="match status" value="1"/>
</dbReference>
<evidence type="ECO:0000259" key="8">
    <source>
        <dbReference type="PROSITE" id="PS51293"/>
    </source>
</evidence>
<comment type="subcellular location">
    <subcellularLocation>
        <location evidence="1">Nucleus</location>
    </subcellularLocation>
</comment>
<sequence>MEWPEFCESPSDQSFFNIVPPEIDVDLTEWTFEENKLFENALAEFDPSSAVFFENVASKVPWKSMDEIKKHYQDLVEDIEMIESGLVPLPSYNTVDQESKSTNMIKSKNEKGSSSQTKKLTSHQQRRRGVPWTEEEHQRFLMGLNKYGKGDWRSISRYYVVSKTPTQVASHAQKYFRRQNSSTPLDRRRPSIHDIQTVNPSFISSTQKQNYQPNNEDPVPISNLYGNNIAPTNNNGELSDFASGGGGTSFPPAATTFAMGNNMNSQVSDAYTSSYLLGSSLRNKYWG</sequence>
<gene>
    <name evidence="10" type="ORF">ILEXP_LOCUS6759</name>
</gene>
<proteinExistence type="predicted"/>
<dbReference type="PANTHER" id="PTHR44042">
    <property type="entry name" value="DUPLICATED HOMEODOMAIN-LIKE SUPERFAMILY PROTEIN-RELATED"/>
    <property type="match status" value="1"/>
</dbReference>
<evidence type="ECO:0000313" key="11">
    <source>
        <dbReference type="Proteomes" id="UP001642360"/>
    </source>
</evidence>
<feature type="domain" description="Myb-like" evidence="7">
    <location>
        <begin position="124"/>
        <end position="176"/>
    </location>
</feature>
<dbReference type="InterPro" id="IPR009057">
    <property type="entry name" value="Homeodomain-like_sf"/>
</dbReference>
<dbReference type="PROSITE" id="PS50090">
    <property type="entry name" value="MYB_LIKE"/>
    <property type="match status" value="1"/>
</dbReference>
<comment type="caution">
    <text evidence="10">The sequence shown here is derived from an EMBL/GenBank/DDBJ whole genome shotgun (WGS) entry which is preliminary data.</text>
</comment>
<keyword evidence="11" id="KW-1185">Reference proteome</keyword>
<name>A0ABC8R2Z6_9AQUA</name>
<dbReference type="NCBIfam" id="TIGR01557">
    <property type="entry name" value="myb_SHAQKYF"/>
    <property type="match status" value="1"/>
</dbReference>
<feature type="compositionally biased region" description="Polar residues" evidence="6">
    <location>
        <begin position="93"/>
        <end position="119"/>
    </location>
</feature>
<dbReference type="AlphaFoldDB" id="A0ABC8R2Z6"/>
<feature type="domain" description="HTH myb-type" evidence="9">
    <location>
        <begin position="124"/>
        <end position="180"/>
    </location>
</feature>
<evidence type="ECO:0000256" key="5">
    <source>
        <dbReference type="ARBA" id="ARBA00023242"/>
    </source>
</evidence>